<dbReference type="FunFam" id="3.40.50.1220:FF:000057">
    <property type="entry name" value="Acetyl-CoA decarbonylase/synthase complex subunit epsilon"/>
    <property type="match status" value="1"/>
</dbReference>
<dbReference type="EMBL" id="CP009502">
    <property type="protein sequence ID" value="AKB15259.1"/>
    <property type="molecule type" value="Genomic_DNA"/>
</dbReference>
<dbReference type="InterPro" id="IPR029035">
    <property type="entry name" value="DHS-like_NAD/FAD-binding_dom"/>
</dbReference>
<comment type="subunit">
    <text evidence="2">Heterotetramer of two alpha and two epsilon subunits. The ACDS complex is made up of alpha, epsilon, beta, gamma and delta subunits with a probable stoichiometry of (alpha(2)epsilon(2))(4)-beta(8)-(gamma(1)delta(1))(8).</text>
</comment>
<evidence type="ECO:0000313" key="3">
    <source>
        <dbReference type="EMBL" id="AKB15259.1"/>
    </source>
</evidence>
<accession>A0A0E3HA54</accession>
<dbReference type="GO" id="GO:0043885">
    <property type="term" value="F:anaerobic carbon-monoxide dehydrogenase activity"/>
    <property type="evidence" value="ECO:0007669"/>
    <property type="project" value="UniProtKB-ARBA"/>
</dbReference>
<dbReference type="UniPathway" id="UPA00642"/>
<dbReference type="NCBIfam" id="TIGR00315">
    <property type="entry name" value="cdhB"/>
    <property type="match status" value="1"/>
</dbReference>
<keyword evidence="1 2" id="KW-0484">Methanogenesis</keyword>
<comment type="pathway">
    <text evidence="2">One-carbon metabolism; methanogenesis from acetate.</text>
</comment>
<dbReference type="AlphaFoldDB" id="A0A0E3HA54"/>
<dbReference type="PIRSF" id="PIRSF006035">
    <property type="entry name" value="CO_dh_b_ACDS_e"/>
    <property type="match status" value="1"/>
</dbReference>
<name>A0A0E3HA54_METTE</name>
<proteinExistence type="inferred from homology"/>
<dbReference type="PATRIC" id="fig|1434121.4.peg.1187"/>
<keyword evidence="3" id="KW-0560">Oxidoreductase</keyword>
<dbReference type="SMR" id="A0A0E3HA54"/>
<sequence length="170" mass="18564">MVDTTKNTKLFTSYGVKTSKAITTEVAAKLISKAKRPLFVVGTGVLDPELLDRAVKIAKAKNIPIAATGSSMPGFVDKDVNAKYINLHQLGFYLTDPDWPGLDGNGNYDTIILLGHKKYYINQVLSAVKNFSDVKSISIDRNYIQNATMSFGNLSKADHIAALDEVIDLL</sequence>
<evidence type="ECO:0000256" key="1">
    <source>
        <dbReference type="ARBA" id="ARBA00022994"/>
    </source>
</evidence>
<dbReference type="HOGENOM" id="CLU_123700_0_0_2"/>
<dbReference type="RefSeq" id="WP_048168057.1">
    <property type="nucleotide sequence ID" value="NZ_CP009502.1"/>
</dbReference>
<dbReference type="InterPro" id="IPR003704">
    <property type="entry name" value="CdhB"/>
</dbReference>
<evidence type="ECO:0000256" key="2">
    <source>
        <dbReference type="HAMAP-Rule" id="MF_01134"/>
    </source>
</evidence>
<dbReference type="SUPFAM" id="SSF52467">
    <property type="entry name" value="DHS-like NAD/FAD-binding domain"/>
    <property type="match status" value="1"/>
</dbReference>
<dbReference type="HAMAP" id="MF_01134">
    <property type="entry name" value="CdhB"/>
    <property type="match status" value="1"/>
</dbReference>
<dbReference type="KEGG" id="mthe:MSTHC_0941"/>
<dbReference type="Gene3D" id="3.40.50.1220">
    <property type="entry name" value="TPP-binding domain"/>
    <property type="match status" value="1"/>
</dbReference>
<dbReference type="Pfam" id="PF02552">
    <property type="entry name" value="CO_dh"/>
    <property type="match status" value="1"/>
</dbReference>
<comment type="function">
    <text evidence="2">Part of a complex that catalyzes the reversible cleavage of acetyl-CoA, allowing growth on acetate as sole source of carbon and energy. The alpha-epsilon subcomponent functions as a carbon monoxide dehydrogenase. The precise role of the epsilon subunit is unclear; it may have a stabilizing role within the alpha(2)epsilon(2) component and/or be involved in electron transfer to FAD during a potential FAD-mediated CO oxidation.</text>
</comment>
<dbReference type="GeneID" id="41602249"/>
<reference evidence="3 4" key="1">
    <citation type="submission" date="2014-07" db="EMBL/GenBank/DDBJ databases">
        <title>Methanogenic archaea and the global carbon cycle.</title>
        <authorList>
            <person name="Henriksen J.R."/>
            <person name="Luke J."/>
            <person name="Reinhart S."/>
            <person name="Benedict M.N."/>
            <person name="Youngblut N.D."/>
            <person name="Metcalf M.E."/>
            <person name="Whitaker R.J."/>
            <person name="Metcalf W.W."/>
        </authorList>
    </citation>
    <scope>NUCLEOTIDE SEQUENCE [LARGE SCALE GENOMIC DNA]</scope>
    <source>
        <strain evidence="3 4">CHTI-55</strain>
    </source>
</reference>
<dbReference type="Proteomes" id="UP000056925">
    <property type="component" value="Chromosome"/>
</dbReference>
<evidence type="ECO:0000313" key="4">
    <source>
        <dbReference type="Proteomes" id="UP000056925"/>
    </source>
</evidence>
<protein>
    <recommendedName>
        <fullName evidence="2">Acetyl-CoA decarbonylase/synthase complex subunit epsilon</fullName>
        <shortName evidence="2">ACDS complex subunit epsilon</shortName>
    </recommendedName>
    <alternativeName>
        <fullName evidence="2">ACDS complex carbon monoxide dehydrogenase subunit epsilon</fullName>
        <shortName evidence="2">ACDS CODH subunit epsilon</shortName>
    </alternativeName>
</protein>
<comment type="similarity">
    <text evidence="2">Belongs to the CdhB family.</text>
</comment>
<dbReference type="GO" id="GO:0019385">
    <property type="term" value="P:methanogenesis, from acetate"/>
    <property type="evidence" value="ECO:0007669"/>
    <property type="project" value="UniProtKB-UniRule"/>
</dbReference>
<gene>
    <name evidence="2" type="primary">cdhB</name>
    <name evidence="3" type="ORF">MSTHC_0941</name>
</gene>
<organism evidence="3 4">
    <name type="scientific">Methanosarcina thermophila CHTI-55</name>
    <dbReference type="NCBI Taxonomy" id="1434121"/>
    <lineage>
        <taxon>Archaea</taxon>
        <taxon>Methanobacteriati</taxon>
        <taxon>Methanobacteriota</taxon>
        <taxon>Stenosarchaea group</taxon>
        <taxon>Methanomicrobia</taxon>
        <taxon>Methanosarcinales</taxon>
        <taxon>Methanosarcinaceae</taxon>
        <taxon>Methanosarcina</taxon>
    </lineage>
</organism>